<sequence>MKNKLIRFIYPSLIWGLQIITLYYFLLQTNEGNNDAETDAVILLFSLISLFVIAIASIMVMFKFEKQLKFRIVNIILLLIIPTIWIFMIYLYGNPLYRYYIKI</sequence>
<dbReference type="EMBL" id="BQKE01000004">
    <property type="protein sequence ID" value="GJM64135.1"/>
    <property type="molecule type" value="Genomic_DNA"/>
</dbReference>
<feature type="transmembrane region" description="Helical" evidence="1">
    <location>
        <begin position="72"/>
        <end position="93"/>
    </location>
</feature>
<keyword evidence="1" id="KW-0812">Transmembrane</keyword>
<gene>
    <name evidence="2" type="ORF">PEDI_46870</name>
</gene>
<evidence type="ECO:0000256" key="1">
    <source>
        <dbReference type="SAM" id="Phobius"/>
    </source>
</evidence>
<organism evidence="2 3">
    <name type="scientific">Persicobacter diffluens</name>
    <dbReference type="NCBI Taxonomy" id="981"/>
    <lineage>
        <taxon>Bacteria</taxon>
        <taxon>Pseudomonadati</taxon>
        <taxon>Bacteroidota</taxon>
        <taxon>Cytophagia</taxon>
        <taxon>Cytophagales</taxon>
        <taxon>Persicobacteraceae</taxon>
        <taxon>Persicobacter</taxon>
    </lineage>
</organism>
<proteinExistence type="predicted"/>
<keyword evidence="3" id="KW-1185">Reference proteome</keyword>
<feature type="transmembrane region" description="Helical" evidence="1">
    <location>
        <begin position="7"/>
        <end position="26"/>
    </location>
</feature>
<dbReference type="RefSeq" id="WP_338239218.1">
    <property type="nucleotide sequence ID" value="NZ_BQKE01000004.1"/>
</dbReference>
<feature type="transmembrane region" description="Helical" evidence="1">
    <location>
        <begin position="41"/>
        <end position="60"/>
    </location>
</feature>
<accession>A0AAN5ALM3</accession>
<comment type="caution">
    <text evidence="2">The sequence shown here is derived from an EMBL/GenBank/DDBJ whole genome shotgun (WGS) entry which is preliminary data.</text>
</comment>
<name>A0AAN5ALM3_9BACT</name>
<dbReference type="Proteomes" id="UP001310022">
    <property type="component" value="Unassembled WGS sequence"/>
</dbReference>
<dbReference type="AlphaFoldDB" id="A0AAN5ALM3"/>
<keyword evidence="1" id="KW-0472">Membrane</keyword>
<reference evidence="2 3" key="1">
    <citation type="submission" date="2021-12" db="EMBL/GenBank/DDBJ databases">
        <title>Genome sequencing of bacteria with rrn-lacking chromosome and rrn-plasmid.</title>
        <authorList>
            <person name="Anda M."/>
            <person name="Iwasaki W."/>
        </authorList>
    </citation>
    <scope>NUCLEOTIDE SEQUENCE [LARGE SCALE GENOMIC DNA]</scope>
    <source>
        <strain evidence="2 3">NBRC 15940</strain>
    </source>
</reference>
<protein>
    <submittedName>
        <fullName evidence="2">Uncharacterized protein</fullName>
    </submittedName>
</protein>
<evidence type="ECO:0000313" key="2">
    <source>
        <dbReference type="EMBL" id="GJM64135.1"/>
    </source>
</evidence>
<evidence type="ECO:0000313" key="3">
    <source>
        <dbReference type="Proteomes" id="UP001310022"/>
    </source>
</evidence>
<keyword evidence="1" id="KW-1133">Transmembrane helix</keyword>